<dbReference type="EMBL" id="JBBNAG010000005">
    <property type="protein sequence ID" value="KAK9133339.1"/>
    <property type="molecule type" value="Genomic_DNA"/>
</dbReference>
<name>A0AAP0JG75_9MAGN</name>
<sequence length="49" mass="5955">MKLLLKKHPFLNLLKIHWLQSDEILHQLNRCYQARRCGSRRHCINRLCG</sequence>
<dbReference type="AlphaFoldDB" id="A0AAP0JG75"/>
<evidence type="ECO:0000313" key="1">
    <source>
        <dbReference type="EMBL" id="KAK9133339.1"/>
    </source>
</evidence>
<evidence type="ECO:0000313" key="2">
    <source>
        <dbReference type="Proteomes" id="UP001419268"/>
    </source>
</evidence>
<keyword evidence="2" id="KW-1185">Reference proteome</keyword>
<reference evidence="1 2" key="1">
    <citation type="submission" date="2024-01" db="EMBL/GenBank/DDBJ databases">
        <title>Genome assemblies of Stephania.</title>
        <authorList>
            <person name="Yang L."/>
        </authorList>
    </citation>
    <scope>NUCLEOTIDE SEQUENCE [LARGE SCALE GENOMIC DNA]</scope>
    <source>
        <strain evidence="1">JXDWG</strain>
        <tissue evidence="1">Leaf</tissue>
    </source>
</reference>
<organism evidence="1 2">
    <name type="scientific">Stephania cephalantha</name>
    <dbReference type="NCBI Taxonomy" id="152367"/>
    <lineage>
        <taxon>Eukaryota</taxon>
        <taxon>Viridiplantae</taxon>
        <taxon>Streptophyta</taxon>
        <taxon>Embryophyta</taxon>
        <taxon>Tracheophyta</taxon>
        <taxon>Spermatophyta</taxon>
        <taxon>Magnoliopsida</taxon>
        <taxon>Ranunculales</taxon>
        <taxon>Menispermaceae</taxon>
        <taxon>Menispermoideae</taxon>
        <taxon>Cissampelideae</taxon>
        <taxon>Stephania</taxon>
    </lineage>
</organism>
<comment type="caution">
    <text evidence="1">The sequence shown here is derived from an EMBL/GenBank/DDBJ whole genome shotgun (WGS) entry which is preliminary data.</text>
</comment>
<accession>A0AAP0JG75</accession>
<dbReference type="Proteomes" id="UP001419268">
    <property type="component" value="Unassembled WGS sequence"/>
</dbReference>
<proteinExistence type="predicted"/>
<gene>
    <name evidence="1" type="ORF">Scep_012867</name>
</gene>
<protein>
    <submittedName>
        <fullName evidence="1">Uncharacterized protein</fullName>
    </submittedName>
</protein>